<accession>A0A7K1T2H7</accession>
<name>A0A7K1T2H7_9SPHI</name>
<proteinExistence type="predicted"/>
<dbReference type="AlphaFoldDB" id="A0A7K1T2H7"/>
<gene>
    <name evidence="2" type="ORF">GO621_18480</name>
</gene>
<dbReference type="RefSeq" id="WP_157569842.1">
    <property type="nucleotide sequence ID" value="NZ_WPIK01000034.1"/>
</dbReference>
<reference evidence="2 3" key="1">
    <citation type="submission" date="2019-12" db="EMBL/GenBank/DDBJ databases">
        <title>Mucilaginibacter sp. HMF7410 genome sequencing and assembly.</title>
        <authorList>
            <person name="Kang H."/>
            <person name="Cha I."/>
            <person name="Kim H."/>
            <person name="Joh K."/>
        </authorList>
    </citation>
    <scope>NUCLEOTIDE SEQUENCE [LARGE SCALE GENOMIC DNA]</scope>
    <source>
        <strain evidence="2 3">HMF7410</strain>
    </source>
</reference>
<evidence type="ECO:0000313" key="3">
    <source>
        <dbReference type="Proteomes" id="UP000462014"/>
    </source>
</evidence>
<feature type="domain" description="TPM" evidence="1">
    <location>
        <begin position="3"/>
        <end position="118"/>
    </location>
</feature>
<dbReference type="Gene3D" id="3.10.310.50">
    <property type="match status" value="1"/>
</dbReference>
<dbReference type="Proteomes" id="UP000462014">
    <property type="component" value="Unassembled WGS sequence"/>
</dbReference>
<dbReference type="InterPro" id="IPR007621">
    <property type="entry name" value="TPM_dom"/>
</dbReference>
<evidence type="ECO:0000313" key="2">
    <source>
        <dbReference type="EMBL" id="MVN23510.1"/>
    </source>
</evidence>
<keyword evidence="3" id="KW-1185">Reference proteome</keyword>
<sequence length="144" mass="16397">MALFTEQEQQQIRKAIEAAEKNTSGELRICVEKTCSEDVLDRAVAYFKQLNMHKTKLRNGVLIYLSTVDRKFAIIGDAGINKVVPENFWDQTKETMLSHFKYGNLTEGIISGLKMAGEQLQKYFPSQDSDRNELPDDIAFMDGK</sequence>
<organism evidence="2 3">
    <name type="scientific">Mucilaginibacter arboris</name>
    <dbReference type="NCBI Taxonomy" id="2682090"/>
    <lineage>
        <taxon>Bacteria</taxon>
        <taxon>Pseudomonadati</taxon>
        <taxon>Bacteroidota</taxon>
        <taxon>Sphingobacteriia</taxon>
        <taxon>Sphingobacteriales</taxon>
        <taxon>Sphingobacteriaceae</taxon>
        <taxon>Mucilaginibacter</taxon>
    </lineage>
</organism>
<dbReference type="PANTHER" id="PTHR30373:SF8">
    <property type="entry name" value="BLL7265 PROTEIN"/>
    <property type="match status" value="1"/>
</dbReference>
<dbReference type="EMBL" id="WPIK01000034">
    <property type="protein sequence ID" value="MVN23510.1"/>
    <property type="molecule type" value="Genomic_DNA"/>
</dbReference>
<dbReference type="Pfam" id="PF04536">
    <property type="entry name" value="TPM_phosphatase"/>
    <property type="match status" value="1"/>
</dbReference>
<comment type="caution">
    <text evidence="2">The sequence shown here is derived from an EMBL/GenBank/DDBJ whole genome shotgun (WGS) entry which is preliminary data.</text>
</comment>
<dbReference type="PANTHER" id="PTHR30373">
    <property type="entry name" value="UPF0603 PROTEIN YGCG"/>
    <property type="match status" value="1"/>
</dbReference>
<protein>
    <submittedName>
        <fullName evidence="2">TPM domain-containing protein</fullName>
    </submittedName>
</protein>
<evidence type="ECO:0000259" key="1">
    <source>
        <dbReference type="Pfam" id="PF04536"/>
    </source>
</evidence>